<dbReference type="Proteomes" id="UP000230002">
    <property type="component" value="Unassembled WGS sequence"/>
</dbReference>
<evidence type="ECO:0000313" key="2">
    <source>
        <dbReference type="Proteomes" id="UP000230002"/>
    </source>
</evidence>
<comment type="caution">
    <text evidence="1">The sequence shown here is derived from an EMBL/GenBank/DDBJ whole genome shotgun (WGS) entry which is preliminary data.</text>
</comment>
<organism evidence="1 2">
    <name type="scientific">Ganoderma sinense ZZ0214-1</name>
    <dbReference type="NCBI Taxonomy" id="1077348"/>
    <lineage>
        <taxon>Eukaryota</taxon>
        <taxon>Fungi</taxon>
        <taxon>Dikarya</taxon>
        <taxon>Basidiomycota</taxon>
        <taxon>Agaricomycotina</taxon>
        <taxon>Agaricomycetes</taxon>
        <taxon>Polyporales</taxon>
        <taxon>Polyporaceae</taxon>
        <taxon>Ganoderma</taxon>
    </lineage>
</organism>
<accession>A0A2G8RUY1</accession>
<evidence type="ECO:0000313" key="1">
    <source>
        <dbReference type="EMBL" id="PIL25313.1"/>
    </source>
</evidence>
<dbReference type="EMBL" id="AYKW01000056">
    <property type="protein sequence ID" value="PIL25313.1"/>
    <property type="molecule type" value="Genomic_DNA"/>
</dbReference>
<sequence>MFGEWPAGHHVPDIVTAVTTPRDKCRHLEQGVVEDGSGWDTSVPEDRTCGRGRKAFVLWAEGPHTISFGKPASANIFVMLGRDGMLPVNGKEHGRPEEDMAEDQGAVRRVLVFSHGRCTIG</sequence>
<dbReference type="AlphaFoldDB" id="A0A2G8RUY1"/>
<keyword evidence="2" id="KW-1185">Reference proteome</keyword>
<gene>
    <name evidence="1" type="ORF">GSI_13202</name>
</gene>
<reference evidence="1 2" key="1">
    <citation type="journal article" date="2015" name="Sci. Rep.">
        <title>Chromosome-level genome map provides insights into diverse defense mechanisms in the medicinal fungus Ganoderma sinense.</title>
        <authorList>
            <person name="Zhu Y."/>
            <person name="Xu J."/>
            <person name="Sun C."/>
            <person name="Zhou S."/>
            <person name="Xu H."/>
            <person name="Nelson D.R."/>
            <person name="Qian J."/>
            <person name="Song J."/>
            <person name="Luo H."/>
            <person name="Xiang L."/>
            <person name="Li Y."/>
            <person name="Xu Z."/>
            <person name="Ji A."/>
            <person name="Wang L."/>
            <person name="Lu S."/>
            <person name="Hayward A."/>
            <person name="Sun W."/>
            <person name="Li X."/>
            <person name="Schwartz D.C."/>
            <person name="Wang Y."/>
            <person name="Chen S."/>
        </authorList>
    </citation>
    <scope>NUCLEOTIDE SEQUENCE [LARGE SCALE GENOMIC DNA]</scope>
    <source>
        <strain evidence="1 2">ZZ0214-1</strain>
    </source>
</reference>
<proteinExistence type="predicted"/>
<name>A0A2G8RUY1_9APHY</name>
<protein>
    <submittedName>
        <fullName evidence="1">Uncharacterized protein</fullName>
    </submittedName>
</protein>